<reference evidence="3" key="2">
    <citation type="submission" date="2014-05" db="EMBL/GenBank/DDBJ databases">
        <title>Draft genome sequence of Virgibacillus massiliensis Vm-5.</title>
        <authorList>
            <person name="Khelaifia S."/>
            <person name="Croce O."/>
            <person name="Lagier J.C."/>
            <person name="Raoult D."/>
        </authorList>
    </citation>
    <scope>NUCLEOTIDE SEQUENCE [LARGE SCALE GENOMIC DNA]</scope>
    <source>
        <strain evidence="3">Vm-5</strain>
    </source>
</reference>
<comment type="caution">
    <text evidence="2">The sequence shown here is derived from an EMBL/GenBank/DDBJ whole genome shotgun (WGS) entry which is preliminary data.</text>
</comment>
<protein>
    <submittedName>
        <fullName evidence="2">MazG nucleotide pyrophosphohydrolase domain protein</fullName>
    </submittedName>
</protein>
<dbReference type="eggNOG" id="COG1694">
    <property type="taxonomic scope" value="Bacteria"/>
</dbReference>
<dbReference type="InterPro" id="IPR004518">
    <property type="entry name" value="MazG-like_dom"/>
</dbReference>
<dbReference type="SUPFAM" id="SSF101386">
    <property type="entry name" value="all-alpha NTP pyrophosphatases"/>
    <property type="match status" value="1"/>
</dbReference>
<keyword evidence="2" id="KW-0378">Hydrolase</keyword>
<dbReference type="CDD" id="cd11541">
    <property type="entry name" value="NTP-PPase_u4"/>
    <property type="match status" value="1"/>
</dbReference>
<dbReference type="Proteomes" id="UP000028875">
    <property type="component" value="Unassembled WGS sequence"/>
</dbReference>
<keyword evidence="3" id="KW-1185">Reference proteome</keyword>
<dbReference type="EMBL" id="CCDP010000003">
    <property type="protein sequence ID" value="CDQ41754.1"/>
    <property type="molecule type" value="Genomic_DNA"/>
</dbReference>
<evidence type="ECO:0000313" key="2">
    <source>
        <dbReference type="EMBL" id="CDQ41754.1"/>
    </source>
</evidence>
<evidence type="ECO:0000259" key="1">
    <source>
        <dbReference type="Pfam" id="PF03819"/>
    </source>
</evidence>
<sequence>MTSKNVETITDICEYQKLAQRTAPLDMEKQHRLSVAGLGLAGEAGEVADLIKKHLGHGHDLPMDKLIKELGDAQWYINEVASIFNIPMSKILTKNINKLADRYPDGFSEERSINRDKYGV</sequence>
<dbReference type="RefSeq" id="WP_051739328.1">
    <property type="nucleotide sequence ID" value="NZ_BNER01000008.1"/>
</dbReference>
<dbReference type="GO" id="GO:0016787">
    <property type="term" value="F:hydrolase activity"/>
    <property type="evidence" value="ECO:0007669"/>
    <property type="project" value="UniProtKB-KW"/>
</dbReference>
<proteinExistence type="predicted"/>
<dbReference type="InterPro" id="IPR011379">
    <property type="entry name" value="MazG-related_GP37"/>
</dbReference>
<dbReference type="STRING" id="1462526.BN990_04131"/>
<accession>A0A024QGX0</accession>
<reference evidence="2 3" key="1">
    <citation type="submission" date="2014-03" db="EMBL/GenBank/DDBJ databases">
        <authorList>
            <person name="Urmite Genomes U."/>
        </authorList>
    </citation>
    <scope>NUCLEOTIDE SEQUENCE [LARGE SCALE GENOMIC DNA]</scope>
    <source>
        <strain evidence="2 3">Vm-5</strain>
    </source>
</reference>
<evidence type="ECO:0000313" key="3">
    <source>
        <dbReference type="Proteomes" id="UP000028875"/>
    </source>
</evidence>
<dbReference type="AlphaFoldDB" id="A0A024QGX0"/>
<dbReference type="Gene3D" id="1.10.287.1080">
    <property type="entry name" value="MazG-like"/>
    <property type="match status" value="1"/>
</dbReference>
<gene>
    <name evidence="2" type="ORF">BN990_04131</name>
</gene>
<dbReference type="Pfam" id="PF03819">
    <property type="entry name" value="MazG"/>
    <property type="match status" value="1"/>
</dbReference>
<organism evidence="2 3">
    <name type="scientific">Virgibacillus massiliensis</name>
    <dbReference type="NCBI Taxonomy" id="1462526"/>
    <lineage>
        <taxon>Bacteria</taxon>
        <taxon>Bacillati</taxon>
        <taxon>Bacillota</taxon>
        <taxon>Bacilli</taxon>
        <taxon>Bacillales</taxon>
        <taxon>Bacillaceae</taxon>
        <taxon>Virgibacillus</taxon>
    </lineage>
</organism>
<feature type="domain" description="NTP pyrophosphohydrolase MazG-like" evidence="1">
    <location>
        <begin position="39"/>
        <end position="107"/>
    </location>
</feature>
<dbReference type="PIRSF" id="PIRSF006639">
    <property type="entry name" value="UCP006639_pph"/>
    <property type="match status" value="1"/>
</dbReference>
<name>A0A024QGX0_9BACI</name>